<dbReference type="AlphaFoldDB" id="A0AA96WRP8"/>
<sequence length="155" mass="18451">MIIHLTAEQIDTVDLSQVIDRIESLKPNLREHEQSIQFKIDYPLDPSDPREYSEIPEIRLWFIRLDATYPWMPFLLNWSEKELGRYAAMLVPHQIQKDGIEYNPEALEIFVMQKTFVMLNWLTEQKIEARSRVKSMTKTLGYELDDAFFLMLEGR</sequence>
<dbReference type="RefSeq" id="WP_287453126.1">
    <property type="nucleotide sequence ID" value="NZ_CP130144.1"/>
</dbReference>
<dbReference type="EMBL" id="CP130144">
    <property type="protein sequence ID" value="WNZ44761.1"/>
    <property type="molecule type" value="Genomic_DNA"/>
</dbReference>
<gene>
    <name evidence="1" type="ORF">Q2T42_23490</name>
</gene>
<dbReference type="GO" id="GO:0010275">
    <property type="term" value="P:NAD(P)H dehydrogenase complex assembly"/>
    <property type="evidence" value="ECO:0007669"/>
    <property type="project" value="TreeGrafter"/>
</dbReference>
<dbReference type="InterPro" id="IPR014946">
    <property type="entry name" value="CRR6"/>
</dbReference>
<name>A0AA96WRP8_LEPBY</name>
<dbReference type="Pfam" id="PF08847">
    <property type="entry name" value="Crr6"/>
    <property type="match status" value="1"/>
</dbReference>
<dbReference type="PANTHER" id="PTHR35724:SF1">
    <property type="entry name" value="PROTEIN CHLORORESPIRATORY REDUCTION 6, CHLOROPLASTIC"/>
    <property type="match status" value="1"/>
</dbReference>
<dbReference type="NCBIfam" id="NF038024">
    <property type="entry name" value="CRR6_slr1097"/>
    <property type="match status" value="1"/>
</dbReference>
<organism evidence="1">
    <name type="scientific">Leptolyngbya boryana CZ1</name>
    <dbReference type="NCBI Taxonomy" id="3060204"/>
    <lineage>
        <taxon>Bacteria</taxon>
        <taxon>Bacillati</taxon>
        <taxon>Cyanobacteriota</taxon>
        <taxon>Cyanophyceae</taxon>
        <taxon>Leptolyngbyales</taxon>
        <taxon>Leptolyngbyaceae</taxon>
        <taxon>Leptolyngbya group</taxon>
        <taxon>Leptolyngbya</taxon>
    </lineage>
</organism>
<proteinExistence type="predicted"/>
<reference evidence="1" key="1">
    <citation type="journal article" date="2023" name="Plants (Basel)">
        <title>Genomic Analysis of Leptolyngbya boryana CZ1 Reveals Efficient Carbon Fixation Modules.</title>
        <authorList>
            <person name="Bai X."/>
            <person name="Wang H."/>
            <person name="Cheng W."/>
            <person name="Wang J."/>
            <person name="Ma M."/>
            <person name="Hu H."/>
            <person name="Song Z."/>
            <person name="Ma H."/>
            <person name="Fan Y."/>
            <person name="Du C."/>
            <person name="Xu J."/>
        </authorList>
    </citation>
    <scope>NUCLEOTIDE SEQUENCE</scope>
    <source>
        <strain evidence="1">CZ1</strain>
    </source>
</reference>
<accession>A0AA96WRP8</accession>
<evidence type="ECO:0000313" key="1">
    <source>
        <dbReference type="EMBL" id="WNZ44761.1"/>
    </source>
</evidence>
<reference evidence="1" key="2">
    <citation type="submission" date="2023-07" db="EMBL/GenBank/DDBJ databases">
        <authorList>
            <person name="Bai X.-H."/>
            <person name="Wang H.-H."/>
            <person name="Wang J."/>
            <person name="Ma M.-Y."/>
            <person name="Hu H.-H."/>
            <person name="Song Z.-L."/>
            <person name="Ma H.-G."/>
            <person name="Fan Y."/>
            <person name="Du C.-Y."/>
            <person name="Xu J.-C."/>
        </authorList>
    </citation>
    <scope>NUCLEOTIDE SEQUENCE</scope>
    <source>
        <strain evidence="1">CZ1</strain>
    </source>
</reference>
<protein>
    <submittedName>
        <fullName evidence="1">CRR6 family NdhI maturation factor</fullName>
    </submittedName>
</protein>
<dbReference type="PANTHER" id="PTHR35724">
    <property type="entry name" value="PROTEIN CHLORORESPIRATORY REDUCTION 6, CHLOROPLASTIC"/>
    <property type="match status" value="1"/>
</dbReference>